<dbReference type="PANTHER" id="PTHR32552:SF68">
    <property type="entry name" value="FERRICHROME OUTER MEMBRANE TRANSPORTER_PHAGE RECEPTOR"/>
    <property type="match status" value="1"/>
</dbReference>
<keyword evidence="4 14" id="KW-1134">Transmembrane beta strand</keyword>
<dbReference type="InterPro" id="IPR037066">
    <property type="entry name" value="Plug_dom_sf"/>
</dbReference>
<keyword evidence="6 14" id="KW-0812">Transmembrane</keyword>
<keyword evidence="12 20" id="KW-0675">Receptor</keyword>
<dbReference type="InterPro" id="IPR000531">
    <property type="entry name" value="Beta-barrel_TonB"/>
</dbReference>
<evidence type="ECO:0000256" key="11">
    <source>
        <dbReference type="ARBA" id="ARBA00023136"/>
    </source>
</evidence>
<keyword evidence="3 14" id="KW-0813">Transport</keyword>
<evidence type="ECO:0000256" key="7">
    <source>
        <dbReference type="ARBA" id="ARBA00022729"/>
    </source>
</evidence>
<evidence type="ECO:0000259" key="19">
    <source>
        <dbReference type="Pfam" id="PF07715"/>
    </source>
</evidence>
<dbReference type="InterPro" id="IPR010105">
    <property type="entry name" value="TonB_sidphr_rcpt"/>
</dbReference>
<comment type="caution">
    <text evidence="20">The sequence shown here is derived from an EMBL/GenBank/DDBJ whole genome shotgun (WGS) entry which is preliminary data.</text>
</comment>
<dbReference type="Gene3D" id="2.170.130.10">
    <property type="entry name" value="TonB-dependent receptor, plug domain"/>
    <property type="match status" value="1"/>
</dbReference>
<evidence type="ECO:0000256" key="1">
    <source>
        <dbReference type="ARBA" id="ARBA00004571"/>
    </source>
</evidence>
<feature type="signal peptide" evidence="17">
    <location>
        <begin position="1"/>
        <end position="25"/>
    </location>
</feature>
<keyword evidence="10 15" id="KW-0798">TonB box</keyword>
<evidence type="ECO:0000256" key="4">
    <source>
        <dbReference type="ARBA" id="ARBA00022452"/>
    </source>
</evidence>
<evidence type="ECO:0000256" key="10">
    <source>
        <dbReference type="ARBA" id="ARBA00023077"/>
    </source>
</evidence>
<name>A0ABS1CV26_9PROT</name>
<evidence type="ECO:0000256" key="3">
    <source>
        <dbReference type="ARBA" id="ARBA00022448"/>
    </source>
</evidence>
<dbReference type="CDD" id="cd01347">
    <property type="entry name" value="ligand_gated_channel"/>
    <property type="match status" value="1"/>
</dbReference>
<dbReference type="Pfam" id="PF07715">
    <property type="entry name" value="Plug"/>
    <property type="match status" value="1"/>
</dbReference>
<evidence type="ECO:0000256" key="9">
    <source>
        <dbReference type="ARBA" id="ARBA00023065"/>
    </source>
</evidence>
<evidence type="ECO:0000256" key="13">
    <source>
        <dbReference type="ARBA" id="ARBA00023237"/>
    </source>
</evidence>
<gene>
    <name evidence="20" type="ORF">CKO45_08955</name>
</gene>
<comment type="similarity">
    <text evidence="2 14 15">Belongs to the TonB-dependent receptor family.</text>
</comment>
<keyword evidence="13 14" id="KW-0998">Cell outer membrane</keyword>
<evidence type="ECO:0000256" key="5">
    <source>
        <dbReference type="ARBA" id="ARBA00022496"/>
    </source>
</evidence>
<evidence type="ECO:0000256" key="14">
    <source>
        <dbReference type="PROSITE-ProRule" id="PRU01360"/>
    </source>
</evidence>
<dbReference type="NCBIfam" id="TIGR01783">
    <property type="entry name" value="TonB-siderophor"/>
    <property type="match status" value="1"/>
</dbReference>
<dbReference type="PANTHER" id="PTHR32552">
    <property type="entry name" value="FERRICHROME IRON RECEPTOR-RELATED"/>
    <property type="match status" value="1"/>
</dbReference>
<dbReference type="Gene3D" id="2.40.170.20">
    <property type="entry name" value="TonB-dependent receptor, beta-barrel domain"/>
    <property type="match status" value="1"/>
</dbReference>
<evidence type="ECO:0000256" key="17">
    <source>
        <dbReference type="SAM" id="SignalP"/>
    </source>
</evidence>
<feature type="region of interest" description="Disordered" evidence="16">
    <location>
        <begin position="39"/>
        <end position="65"/>
    </location>
</feature>
<feature type="domain" description="TonB-dependent receptor plug" evidence="19">
    <location>
        <begin position="67"/>
        <end position="168"/>
    </location>
</feature>
<dbReference type="EMBL" id="NRSG01000048">
    <property type="protein sequence ID" value="MBK1658358.1"/>
    <property type="molecule type" value="Genomic_DNA"/>
</dbReference>
<keyword evidence="8" id="KW-0408">Iron</keyword>
<organism evidence="20 21">
    <name type="scientific">Paracraurococcus ruber</name>
    <dbReference type="NCBI Taxonomy" id="77675"/>
    <lineage>
        <taxon>Bacteria</taxon>
        <taxon>Pseudomonadati</taxon>
        <taxon>Pseudomonadota</taxon>
        <taxon>Alphaproteobacteria</taxon>
        <taxon>Acetobacterales</taxon>
        <taxon>Roseomonadaceae</taxon>
        <taxon>Paracraurococcus</taxon>
    </lineage>
</organism>
<dbReference type="Proteomes" id="UP000697995">
    <property type="component" value="Unassembled WGS sequence"/>
</dbReference>
<evidence type="ECO:0000256" key="2">
    <source>
        <dbReference type="ARBA" id="ARBA00009810"/>
    </source>
</evidence>
<proteinExistence type="inferred from homology"/>
<feature type="domain" description="TonB-dependent receptor-like beta-barrel" evidence="18">
    <location>
        <begin position="242"/>
        <end position="684"/>
    </location>
</feature>
<keyword evidence="5" id="KW-0410">Iron transport</keyword>
<reference evidence="20 21" key="1">
    <citation type="journal article" date="2020" name="Microorganisms">
        <title>Osmotic Adaptation and Compatible Solute Biosynthesis of Phototrophic Bacteria as Revealed from Genome Analyses.</title>
        <authorList>
            <person name="Imhoff J.F."/>
            <person name="Rahn T."/>
            <person name="Kunzel S."/>
            <person name="Keller A."/>
            <person name="Neulinger S.C."/>
        </authorList>
    </citation>
    <scope>NUCLEOTIDE SEQUENCE [LARGE SCALE GENOMIC DNA]</scope>
    <source>
        <strain evidence="20 21">DSM 15382</strain>
    </source>
</reference>
<keyword evidence="11 14" id="KW-0472">Membrane</keyword>
<keyword evidence="7 17" id="KW-0732">Signal</keyword>
<dbReference type="InterPro" id="IPR012910">
    <property type="entry name" value="Plug_dom"/>
</dbReference>
<evidence type="ECO:0000256" key="8">
    <source>
        <dbReference type="ARBA" id="ARBA00023004"/>
    </source>
</evidence>
<evidence type="ECO:0000256" key="6">
    <source>
        <dbReference type="ARBA" id="ARBA00022692"/>
    </source>
</evidence>
<feature type="chain" id="PRO_5047329229" evidence="17">
    <location>
        <begin position="26"/>
        <end position="715"/>
    </location>
</feature>
<evidence type="ECO:0000256" key="12">
    <source>
        <dbReference type="ARBA" id="ARBA00023170"/>
    </source>
</evidence>
<dbReference type="Pfam" id="PF00593">
    <property type="entry name" value="TonB_dep_Rec_b-barrel"/>
    <property type="match status" value="1"/>
</dbReference>
<comment type="subcellular location">
    <subcellularLocation>
        <location evidence="1 14">Cell outer membrane</location>
        <topology evidence="1 14">Multi-pass membrane protein</topology>
    </subcellularLocation>
</comment>
<feature type="region of interest" description="Disordered" evidence="16">
    <location>
        <begin position="182"/>
        <end position="203"/>
    </location>
</feature>
<dbReference type="InterPro" id="IPR036942">
    <property type="entry name" value="Beta-barrel_TonB_sf"/>
</dbReference>
<evidence type="ECO:0000256" key="16">
    <source>
        <dbReference type="SAM" id="MobiDB-lite"/>
    </source>
</evidence>
<keyword evidence="21" id="KW-1185">Reference proteome</keyword>
<dbReference type="PROSITE" id="PS52016">
    <property type="entry name" value="TONB_DEPENDENT_REC_3"/>
    <property type="match status" value="1"/>
</dbReference>
<dbReference type="InterPro" id="IPR039426">
    <property type="entry name" value="TonB-dep_rcpt-like"/>
</dbReference>
<accession>A0ABS1CV26</accession>
<evidence type="ECO:0000313" key="20">
    <source>
        <dbReference type="EMBL" id="MBK1658358.1"/>
    </source>
</evidence>
<dbReference type="RefSeq" id="WP_133220250.1">
    <property type="nucleotide sequence ID" value="NZ_NRSG01000048.1"/>
</dbReference>
<evidence type="ECO:0000259" key="18">
    <source>
        <dbReference type="Pfam" id="PF00593"/>
    </source>
</evidence>
<evidence type="ECO:0000313" key="21">
    <source>
        <dbReference type="Proteomes" id="UP000697995"/>
    </source>
</evidence>
<sequence length="715" mass="77032">MPRLSCLLSRPAALIVLVFAAPAMAQDGTISLPEIDVSGRPPVGSPEPARGVVATEASAGTKSDAPLREVPQSVSVVPRATVDLLQAQTLGEAVRYQTGLRAESYGPDPRADFLLLRGFDAVDNGLYLDGLRYSVGFAAGSLETYGLERFEILRGPASVLYGQIQPGGLVNQVSRRPTLTPQGEMRLSAGSHGRLQAAGTSSGPLTRDGSWSYSLTALGRLSDTQVDEINADRAYLAPALTWRPDNDTRLTLLAYYQRDRTQGAQFLPYLGTVRETAFGRIPTRRFVGEPRFDKYDITQWGLGSEFERRLGEAVTIRQNLRWSHSGINWRQTVGTGLLDDERTLSRIGFVSNPDIDRFQVDNQADVRFRTGPLAHTLLAGFDYSTVRISNPQAFGPAPSLDVFRPAYGSPVPLPSAGTNTRQSTAQYGLYAQDQVRLGERWVLTAGLRQDWVDSSTLNRIAGGTERQNDSATTARVGLVYLAANGLAPYASWSTSFLPTPGTDIAGRAFRPRSGEQFEAGVKYQPPGLDSFVQAAAFQITQADSLTTDPSNALFQVQTGEIRVRGVEFEGVAALPRGLNLIGSVTYLNAEITKGAPQEVGNRPAGVPAWGAGLYADKAFGEEAGRIAGLGLGAGIRFLGNSTTGNAAHDVVPSVTLMDAALRYDLGRLGRELEGTQVAVTANNLFDTAYVSRCTSDTACFYGNRRTVLASLVKRW</sequence>
<dbReference type="SUPFAM" id="SSF56935">
    <property type="entry name" value="Porins"/>
    <property type="match status" value="1"/>
</dbReference>
<keyword evidence="9" id="KW-0406">Ion transport</keyword>
<protein>
    <submittedName>
        <fullName evidence="20">TonB-dependent siderophore receptor</fullName>
    </submittedName>
</protein>
<evidence type="ECO:0000256" key="15">
    <source>
        <dbReference type="RuleBase" id="RU003357"/>
    </source>
</evidence>